<proteinExistence type="predicted"/>
<name>A0AAE7CQ01_9GAMM</name>
<sequence>MGVFTYGAIQLIFKWEKEFETNKFIDFSKLKGCSSFAHGTQVEDKGYHLDPFSPPKGPWDIYYNQPYGSILTASFPSFYERLYMRVFGKWSRDGKGKNSCVMYMGANRELNLANLRDNGQITYIGDKVQKNLQKLVTGTASHDDKIMDISISPWISPVLTEDQKRQEYISAFESASRAVGLGLIHLNEFTYFSSTKFKVSNVLDFIAKYKLPRRVELFSCRGLENGDRDGGYKRVIWCNKNNEGYSIMQALQLQDTNIHAPEDEESFGNNMERIHQSYNVKNVSLDKFNKNIKIIGDQKATQRETFNKLLNNIRQMQALVDTDLNINNDISAEQIYRSSIPMKNLEGKEGSYTEDFDAFMPQQQQQMYQKDRSLSPPHRNAFIPQQQQQMFQKERSLSPPHRNAFMPQQQQQKGFINTQRGFYNETNRSLSPIPQRNAIIPQQQQNDVMIGKYKKSYLLQLIAQHKKLSIPHTEAYI</sequence>
<organism evidence="1 2">
    <name type="scientific">Allofrancisella inopinata</name>
    <dbReference type="NCBI Taxonomy" id="1085647"/>
    <lineage>
        <taxon>Bacteria</taxon>
        <taxon>Pseudomonadati</taxon>
        <taxon>Pseudomonadota</taxon>
        <taxon>Gammaproteobacteria</taxon>
        <taxon>Thiotrichales</taxon>
        <taxon>Francisellaceae</taxon>
        <taxon>Allofrancisella</taxon>
    </lineage>
</organism>
<reference evidence="1 2" key="1">
    <citation type="submission" date="2019-03" db="EMBL/GenBank/DDBJ databases">
        <title>Complete Genome Sequence of Allofrancisella inopinata Strain SYSU YG23 Isolated from Water-Cooling Systems in China.</title>
        <authorList>
            <person name="Ohrman C."/>
            <person name="Uneklint I."/>
            <person name="Sjodin A."/>
        </authorList>
    </citation>
    <scope>NUCLEOTIDE SEQUENCE [LARGE SCALE GENOMIC DNA]</scope>
    <source>
        <strain evidence="1 2">SYSU YG23</strain>
    </source>
</reference>
<protein>
    <submittedName>
        <fullName evidence="1">Uncharacterized protein</fullName>
    </submittedName>
</protein>
<keyword evidence="2" id="KW-1185">Reference proteome</keyword>
<dbReference type="EMBL" id="CP038241">
    <property type="protein sequence ID" value="QIV95355.1"/>
    <property type="molecule type" value="Genomic_DNA"/>
</dbReference>
<evidence type="ECO:0000313" key="2">
    <source>
        <dbReference type="Proteomes" id="UP000502004"/>
    </source>
</evidence>
<dbReference type="AlphaFoldDB" id="A0AAE7CQ01"/>
<dbReference type="RefSeq" id="WP_133942145.1">
    <property type="nucleotide sequence ID" value="NZ_CP038241.1"/>
</dbReference>
<dbReference type="Proteomes" id="UP000502004">
    <property type="component" value="Chromosome"/>
</dbReference>
<evidence type="ECO:0000313" key="1">
    <source>
        <dbReference type="EMBL" id="QIV95355.1"/>
    </source>
</evidence>
<gene>
    <name evidence="1" type="ORF">E4K63_00295</name>
</gene>
<dbReference type="KEGG" id="aii:E4K63_00295"/>
<accession>A0AAE7CQ01</accession>